<dbReference type="GeneID" id="16069781"/>
<dbReference type="AlphaFoldDB" id="F2UNE7"/>
<evidence type="ECO:0000256" key="1">
    <source>
        <dbReference type="ARBA" id="ARBA00008842"/>
    </source>
</evidence>
<accession>F2UNE7</accession>
<evidence type="ECO:0000256" key="2">
    <source>
        <dbReference type="RuleBase" id="RU003844"/>
    </source>
</evidence>
<dbReference type="eggNOG" id="KOG1737">
    <property type="taxonomic scope" value="Eukaryota"/>
</dbReference>
<dbReference type="EMBL" id="GL832984">
    <property type="protein sequence ID" value="EGD79152.1"/>
    <property type="molecule type" value="Genomic_DNA"/>
</dbReference>
<dbReference type="PANTHER" id="PTHR10972:SF214">
    <property type="entry name" value="OXYSTEROL-BINDING PROTEIN"/>
    <property type="match status" value="1"/>
</dbReference>
<reference evidence="4" key="1">
    <citation type="submission" date="2009-08" db="EMBL/GenBank/DDBJ databases">
        <title>Annotation of Salpingoeca rosetta.</title>
        <authorList>
            <consortium name="The Broad Institute Genome Sequencing Platform"/>
            <person name="Russ C."/>
            <person name="Cuomo C."/>
            <person name="Burger G."/>
            <person name="Gray M.W."/>
            <person name="Holland P.W.H."/>
            <person name="King N."/>
            <person name="Lang F.B.F."/>
            <person name="Roger A.J."/>
            <person name="Ruiz-Trillo I."/>
            <person name="Young S.K."/>
            <person name="Zeng Q."/>
            <person name="Gargeya S."/>
            <person name="Alvarado L."/>
            <person name="Berlin A."/>
            <person name="Chapman S.B."/>
            <person name="Chen Z."/>
            <person name="Freedman E."/>
            <person name="Gellesch M."/>
            <person name="Goldberg J."/>
            <person name="Griggs A."/>
            <person name="Gujja S."/>
            <person name="Heilman E."/>
            <person name="Heiman D."/>
            <person name="Howarth C."/>
            <person name="Mehta T."/>
            <person name="Neiman D."/>
            <person name="Pearson M."/>
            <person name="Roberts A."/>
            <person name="Saif S."/>
            <person name="Shea T."/>
            <person name="Shenoy N."/>
            <person name="Sisk P."/>
            <person name="Stolte C."/>
            <person name="Sykes S."/>
            <person name="White J."/>
            <person name="Yandava C."/>
            <person name="Haas B."/>
            <person name="Nusbaum C."/>
            <person name="Birren B."/>
        </authorList>
    </citation>
    <scope>NUCLEOTIDE SEQUENCE [LARGE SCALE GENOMIC DNA]</scope>
    <source>
        <strain evidence="4">ATCC 50818</strain>
    </source>
</reference>
<protein>
    <recommendedName>
        <fullName evidence="6">Oxysterol-binding protein</fullName>
    </recommendedName>
</protein>
<comment type="similarity">
    <text evidence="1 2">Belongs to the OSBP family.</text>
</comment>
<dbReference type="PROSITE" id="PS01013">
    <property type="entry name" value="OSBP"/>
    <property type="match status" value="1"/>
</dbReference>
<dbReference type="GO" id="GO:0032934">
    <property type="term" value="F:sterol binding"/>
    <property type="evidence" value="ECO:0007669"/>
    <property type="project" value="TreeGrafter"/>
</dbReference>
<dbReference type="RefSeq" id="XP_004989237.1">
    <property type="nucleotide sequence ID" value="XM_004989180.1"/>
</dbReference>
<dbReference type="OrthoDB" id="1854502at2759"/>
<evidence type="ECO:0000313" key="5">
    <source>
        <dbReference type="Proteomes" id="UP000007799"/>
    </source>
</evidence>
<dbReference type="FunFam" id="2.40.160.120:FF:000001">
    <property type="entry name" value="Oxysterol-binding protein"/>
    <property type="match status" value="1"/>
</dbReference>
<feature type="region of interest" description="Disordered" evidence="3">
    <location>
        <begin position="339"/>
        <end position="376"/>
    </location>
</feature>
<evidence type="ECO:0000256" key="3">
    <source>
        <dbReference type="SAM" id="MobiDB-lite"/>
    </source>
</evidence>
<evidence type="ECO:0008006" key="6">
    <source>
        <dbReference type="Google" id="ProtNLM"/>
    </source>
</evidence>
<name>F2UNE7_SALR5</name>
<dbReference type="Gene3D" id="3.30.70.3490">
    <property type="match status" value="1"/>
</dbReference>
<dbReference type="GO" id="GO:0005829">
    <property type="term" value="C:cytosol"/>
    <property type="evidence" value="ECO:0007669"/>
    <property type="project" value="TreeGrafter"/>
</dbReference>
<feature type="compositionally biased region" description="Basic and acidic residues" evidence="3">
    <location>
        <begin position="352"/>
        <end position="376"/>
    </location>
</feature>
<dbReference type="GO" id="GO:0120009">
    <property type="term" value="P:intermembrane lipid transfer"/>
    <property type="evidence" value="ECO:0007669"/>
    <property type="project" value="UniProtKB-ARBA"/>
</dbReference>
<dbReference type="GO" id="GO:0005886">
    <property type="term" value="C:plasma membrane"/>
    <property type="evidence" value="ECO:0007669"/>
    <property type="project" value="TreeGrafter"/>
</dbReference>
<evidence type="ECO:0000313" key="4">
    <source>
        <dbReference type="EMBL" id="EGD79152.1"/>
    </source>
</evidence>
<dbReference type="Proteomes" id="UP000007799">
    <property type="component" value="Unassembled WGS sequence"/>
</dbReference>
<dbReference type="GO" id="GO:0097038">
    <property type="term" value="C:perinuclear endoplasmic reticulum"/>
    <property type="evidence" value="ECO:0007669"/>
    <property type="project" value="TreeGrafter"/>
</dbReference>
<sequence length="419" mass="48089">MEKYALYSKPKDETDLDDTLKQWHGEVRETIPLPRPKAGSGFWAALKSAIGKDITHVSMPVHFNEPISFLQRLTEDLASSDVLDNAAKQTDSLKRLAYVAAFSCSMYASSGTGFRNYKPFNPLLGETYECVRPDLGFRCICEQVSHHPPISAMHAESASGWVVKQEYQGVVKFRNVMRVIPHGIASVEFPEDNERYTFTKQTLVVHNIMFGRMWVDHEGTVTITNHRTGETCDMVWSPYSSVGKRYFNLHGYVKDAEGRVQYTINGRWDEGLVLIPGEVQWAHLRDSTQLKDDSFERLWTAPPIPPDCKEKYGMTTFSMSLNNKEDNVCPTDSRLRPDQRLLEDGDMQTASDTKRALEEKQRAARKAREAEKEQHTPRWFQLVEDPETDRTWFTYKGSYWDDKAQGKFANKADYPDIYV</sequence>
<dbReference type="PANTHER" id="PTHR10972">
    <property type="entry name" value="OXYSTEROL-BINDING PROTEIN-RELATED"/>
    <property type="match status" value="1"/>
</dbReference>
<proteinExistence type="inferred from homology"/>
<dbReference type="KEGG" id="sre:PTSG_09883"/>
<dbReference type="OMA" id="AQENGVW"/>
<gene>
    <name evidence="4" type="ORF">PTSG_09883</name>
</gene>
<dbReference type="Gene3D" id="2.40.160.120">
    <property type="match status" value="1"/>
</dbReference>
<dbReference type="InterPro" id="IPR037239">
    <property type="entry name" value="OSBP_sf"/>
</dbReference>
<dbReference type="InterPro" id="IPR018494">
    <property type="entry name" value="Oxysterol-bd_CS"/>
</dbReference>
<keyword evidence="5" id="KW-1185">Reference proteome</keyword>
<dbReference type="InParanoid" id="F2UNE7"/>
<dbReference type="InterPro" id="IPR000648">
    <property type="entry name" value="Oxysterol-bd"/>
</dbReference>
<dbReference type="SUPFAM" id="SSF144000">
    <property type="entry name" value="Oxysterol-binding protein-like"/>
    <property type="match status" value="1"/>
</dbReference>
<dbReference type="Pfam" id="PF01237">
    <property type="entry name" value="Oxysterol_BP"/>
    <property type="match status" value="1"/>
</dbReference>
<organism evidence="5">
    <name type="scientific">Salpingoeca rosetta (strain ATCC 50818 / BSB-021)</name>
    <dbReference type="NCBI Taxonomy" id="946362"/>
    <lineage>
        <taxon>Eukaryota</taxon>
        <taxon>Choanoflagellata</taxon>
        <taxon>Craspedida</taxon>
        <taxon>Salpingoecidae</taxon>
        <taxon>Salpingoeca</taxon>
    </lineage>
</organism>